<feature type="transmembrane region" description="Helical" evidence="8">
    <location>
        <begin position="101"/>
        <end position="120"/>
    </location>
</feature>
<evidence type="ECO:0000256" key="3">
    <source>
        <dbReference type="ARBA" id="ARBA00022448"/>
    </source>
</evidence>
<evidence type="ECO:0000256" key="8">
    <source>
        <dbReference type="SAM" id="Phobius"/>
    </source>
</evidence>
<evidence type="ECO:0000256" key="6">
    <source>
        <dbReference type="ARBA" id="ARBA00022989"/>
    </source>
</evidence>
<keyword evidence="4" id="KW-1003">Cell membrane</keyword>
<evidence type="ECO:0000313" key="9">
    <source>
        <dbReference type="EMBL" id="PTL38735.1"/>
    </source>
</evidence>
<dbReference type="PANTHER" id="PTHR30047">
    <property type="entry name" value="HIGH-AFFINITY CHOLINE TRANSPORT PROTEIN-RELATED"/>
    <property type="match status" value="1"/>
</dbReference>
<feature type="transmembrane region" description="Helical" evidence="8">
    <location>
        <begin position="61"/>
        <end position="80"/>
    </location>
</feature>
<feature type="transmembrane region" description="Helical" evidence="8">
    <location>
        <begin position="195"/>
        <end position="217"/>
    </location>
</feature>
<keyword evidence="5 8" id="KW-0812">Transmembrane</keyword>
<feature type="transmembrane region" description="Helical" evidence="8">
    <location>
        <begin position="478"/>
        <end position="498"/>
    </location>
</feature>
<dbReference type="NCBIfam" id="TIGR00842">
    <property type="entry name" value="bcct"/>
    <property type="match status" value="1"/>
</dbReference>
<dbReference type="OrthoDB" id="9775735at2"/>
<evidence type="ECO:0000256" key="1">
    <source>
        <dbReference type="ARBA" id="ARBA00004651"/>
    </source>
</evidence>
<keyword evidence="10" id="KW-1185">Reference proteome</keyword>
<keyword evidence="3" id="KW-0813">Transport</keyword>
<dbReference type="GO" id="GO:0022857">
    <property type="term" value="F:transmembrane transporter activity"/>
    <property type="evidence" value="ECO:0007669"/>
    <property type="project" value="InterPro"/>
</dbReference>
<name>A0A2T4U5U9_9BACI</name>
<feature type="transmembrane region" description="Helical" evidence="8">
    <location>
        <begin position="450"/>
        <end position="472"/>
    </location>
</feature>
<feature type="transmembrane region" description="Helical" evidence="8">
    <location>
        <begin position="271"/>
        <end position="291"/>
    </location>
</feature>
<evidence type="ECO:0000313" key="10">
    <source>
        <dbReference type="Proteomes" id="UP000240509"/>
    </source>
</evidence>
<gene>
    <name evidence="9" type="ORF">C6Y45_09575</name>
</gene>
<feature type="transmembrane region" description="Helical" evidence="8">
    <location>
        <begin position="357"/>
        <end position="375"/>
    </location>
</feature>
<proteinExistence type="inferred from homology"/>
<feature type="transmembrane region" description="Helical" evidence="8">
    <location>
        <begin position="237"/>
        <end position="259"/>
    </location>
</feature>
<organism evidence="9 10">
    <name type="scientific">Alkalicoccus saliphilus</name>
    <dbReference type="NCBI Taxonomy" id="200989"/>
    <lineage>
        <taxon>Bacteria</taxon>
        <taxon>Bacillati</taxon>
        <taxon>Bacillota</taxon>
        <taxon>Bacilli</taxon>
        <taxon>Bacillales</taxon>
        <taxon>Bacillaceae</taxon>
        <taxon>Alkalicoccus</taxon>
    </lineage>
</organism>
<reference evidence="9 10" key="1">
    <citation type="submission" date="2018-03" db="EMBL/GenBank/DDBJ databases">
        <title>Alkalicoccus saliphilus sp. nov., isolated from a mineral pool.</title>
        <authorList>
            <person name="Zhao B."/>
        </authorList>
    </citation>
    <scope>NUCLEOTIDE SEQUENCE [LARGE SCALE GENOMIC DNA]</scope>
    <source>
        <strain evidence="9 10">6AG</strain>
    </source>
</reference>
<evidence type="ECO:0000256" key="7">
    <source>
        <dbReference type="ARBA" id="ARBA00023136"/>
    </source>
</evidence>
<dbReference type="GO" id="GO:0005886">
    <property type="term" value="C:plasma membrane"/>
    <property type="evidence" value="ECO:0007669"/>
    <property type="project" value="UniProtKB-SubCell"/>
</dbReference>
<sequence>MYTKEQSPKWKGRINVNERFTIVLKVSVLLAASFVAVGVLIPDQLEALFLLLQSFMFQTFGWYFQLIATLFFIFAVYLAFSKYGRIRLGKPDEKPEFSRGTWFSMLFSAGIGIGLFFFGVSEPIGHFSAPPSGEGGTAADAVGGVTYTWLHWGLHAWAIYALVALALALQQFRYKAPGLMSATLTPLFPNHMKGGWGHTVDIVSVFATIFGVSASLGLGAQQINSGLQFLFGVPYNFFVQLLIMAVITMIFIVSATTGIHRGIKYLSTINISLSAAFLLFIVFTGPTLFLLNMFASSLSHYAATFIPMGLRMSPVDAQEAEWTQIWTVFYWAWWISWTPFVSMFIARVSRGRSIREFISGVILAPSLVTFFWFAMVGGTGIHMELYDGVDVSSQPLETALFTVLQELPLSLLVSVVAMFIVVIFFVTSADSATFVLGIQSTGGKLNPPPTIKVMWGIIFVSATSILLAIGGLDAFQTAIVVLALPLSIIIILMCFGIMKTLRGEEDYL</sequence>
<comment type="similarity">
    <text evidence="2">Belongs to the BCCT transporter (TC 2.A.15) family.</text>
</comment>
<evidence type="ECO:0000256" key="2">
    <source>
        <dbReference type="ARBA" id="ARBA00005658"/>
    </source>
</evidence>
<feature type="transmembrane region" description="Helical" evidence="8">
    <location>
        <begin position="20"/>
        <end position="41"/>
    </location>
</feature>
<feature type="transmembrane region" description="Helical" evidence="8">
    <location>
        <begin position="154"/>
        <end position="174"/>
    </location>
</feature>
<keyword evidence="6 8" id="KW-1133">Transmembrane helix</keyword>
<dbReference type="EMBL" id="PZJJ01000014">
    <property type="protein sequence ID" value="PTL38735.1"/>
    <property type="molecule type" value="Genomic_DNA"/>
</dbReference>
<comment type="caution">
    <text evidence="9">The sequence shown here is derived from an EMBL/GenBank/DDBJ whole genome shotgun (WGS) entry which is preliminary data.</text>
</comment>
<evidence type="ECO:0000256" key="4">
    <source>
        <dbReference type="ARBA" id="ARBA00022475"/>
    </source>
</evidence>
<protein>
    <submittedName>
        <fullName evidence="9">Glycine/betaine ABC transporter permease</fullName>
    </submittedName>
</protein>
<dbReference type="InterPro" id="IPR000060">
    <property type="entry name" value="BCCT_transptr"/>
</dbReference>
<accession>A0A2T4U5U9</accession>
<feature type="transmembrane region" description="Helical" evidence="8">
    <location>
        <begin position="328"/>
        <end position="345"/>
    </location>
</feature>
<keyword evidence="7 8" id="KW-0472">Membrane</keyword>
<dbReference type="AlphaFoldDB" id="A0A2T4U5U9"/>
<dbReference type="Proteomes" id="UP000240509">
    <property type="component" value="Unassembled WGS sequence"/>
</dbReference>
<dbReference type="Pfam" id="PF02028">
    <property type="entry name" value="BCCT"/>
    <property type="match status" value="1"/>
</dbReference>
<feature type="transmembrane region" description="Helical" evidence="8">
    <location>
        <begin position="411"/>
        <end position="438"/>
    </location>
</feature>
<evidence type="ECO:0000256" key="5">
    <source>
        <dbReference type="ARBA" id="ARBA00022692"/>
    </source>
</evidence>
<comment type="subcellular location">
    <subcellularLocation>
        <location evidence="1">Cell membrane</location>
        <topology evidence="1">Multi-pass membrane protein</topology>
    </subcellularLocation>
</comment>
<dbReference type="PANTHER" id="PTHR30047:SF7">
    <property type="entry name" value="HIGH-AFFINITY CHOLINE TRANSPORT PROTEIN"/>
    <property type="match status" value="1"/>
</dbReference>